<dbReference type="GeneID" id="43585191"/>
<gene>
    <name evidence="4" type="ORF">SAPINGB_P006380</name>
</gene>
<dbReference type="GO" id="GO:0016094">
    <property type="term" value="P:polyprenol biosynthetic process"/>
    <property type="evidence" value="ECO:0007669"/>
    <property type="project" value="TreeGrafter"/>
</dbReference>
<keyword evidence="2" id="KW-0460">Magnesium</keyword>
<reference evidence="4 5" key="1">
    <citation type="submission" date="2019-09" db="EMBL/GenBank/DDBJ databases">
        <authorList>
            <person name="Brejova B."/>
        </authorList>
    </citation>
    <scope>NUCLEOTIDE SEQUENCE [LARGE SCALE GENOMIC DNA]</scope>
</reference>
<dbReference type="Pfam" id="PF01255">
    <property type="entry name" value="Prenyltransf"/>
    <property type="match status" value="1"/>
</dbReference>
<dbReference type="NCBIfam" id="TIGR00055">
    <property type="entry name" value="uppS"/>
    <property type="match status" value="1"/>
</dbReference>
<dbReference type="HAMAP" id="MF_01139">
    <property type="entry name" value="ISPT"/>
    <property type="match status" value="1"/>
</dbReference>
<name>A0A5E8C6S9_9ASCO</name>
<dbReference type="Gene3D" id="3.40.1180.10">
    <property type="entry name" value="Decaprenyl diphosphate synthase-like"/>
    <property type="match status" value="1"/>
</dbReference>
<dbReference type="SUPFAM" id="SSF64005">
    <property type="entry name" value="Undecaprenyl diphosphate synthase"/>
    <property type="match status" value="1"/>
</dbReference>
<keyword evidence="5" id="KW-1185">Reference proteome</keyword>
<dbReference type="GO" id="GO:0045547">
    <property type="term" value="F:ditrans,polycis-polyprenyl diphosphate synthase [(2E,6E)-farnesyl diphosphate specific] activity"/>
    <property type="evidence" value="ECO:0007669"/>
    <property type="project" value="TreeGrafter"/>
</dbReference>
<evidence type="ECO:0000313" key="5">
    <source>
        <dbReference type="Proteomes" id="UP000398389"/>
    </source>
</evidence>
<dbReference type="AlphaFoldDB" id="A0A5E8C6S9"/>
<organism evidence="4 5">
    <name type="scientific">Magnusiomyces paraingens</name>
    <dbReference type="NCBI Taxonomy" id="2606893"/>
    <lineage>
        <taxon>Eukaryota</taxon>
        <taxon>Fungi</taxon>
        <taxon>Dikarya</taxon>
        <taxon>Ascomycota</taxon>
        <taxon>Saccharomycotina</taxon>
        <taxon>Dipodascomycetes</taxon>
        <taxon>Dipodascales</taxon>
        <taxon>Dipodascaceae</taxon>
        <taxon>Magnusiomyces</taxon>
    </lineage>
</organism>
<dbReference type="PANTHER" id="PTHR10291:SF2">
    <property type="entry name" value="DEHYDRODOLICHYL DIPHOSPHATE SYNTHASE COMPLEX SUBUNIT SRT1"/>
    <property type="match status" value="1"/>
</dbReference>
<comment type="similarity">
    <text evidence="3">Belongs to the UPP synthase family.</text>
</comment>
<dbReference type="InterPro" id="IPR018520">
    <property type="entry name" value="UPP_synth-like_CS"/>
</dbReference>
<dbReference type="OrthoDB" id="4173905at2759"/>
<dbReference type="Proteomes" id="UP000398389">
    <property type="component" value="Unassembled WGS sequence"/>
</dbReference>
<dbReference type="GO" id="GO:0016020">
    <property type="term" value="C:membrane"/>
    <property type="evidence" value="ECO:0007669"/>
    <property type="project" value="TreeGrafter"/>
</dbReference>
<evidence type="ECO:0000256" key="2">
    <source>
        <dbReference type="ARBA" id="ARBA00022842"/>
    </source>
</evidence>
<dbReference type="EC" id="2.5.1.-" evidence="3"/>
<dbReference type="GO" id="GO:0005811">
    <property type="term" value="C:lipid droplet"/>
    <property type="evidence" value="ECO:0007669"/>
    <property type="project" value="TreeGrafter"/>
</dbReference>
<dbReference type="EMBL" id="CABVLU010000005">
    <property type="protein sequence ID" value="VVT58780.1"/>
    <property type="molecule type" value="Genomic_DNA"/>
</dbReference>
<dbReference type="RefSeq" id="XP_031856982.1">
    <property type="nucleotide sequence ID" value="XM_032001091.1"/>
</dbReference>
<dbReference type="InterPro" id="IPR036424">
    <property type="entry name" value="UPP_synth-like_sf"/>
</dbReference>
<keyword evidence="1 3" id="KW-0808">Transferase</keyword>
<evidence type="ECO:0000256" key="1">
    <source>
        <dbReference type="ARBA" id="ARBA00022679"/>
    </source>
</evidence>
<dbReference type="InterPro" id="IPR001441">
    <property type="entry name" value="UPP_synth-like"/>
</dbReference>
<dbReference type="FunFam" id="3.40.1180.10:FF:000005">
    <property type="entry name" value="Alkyl transferase"/>
    <property type="match status" value="1"/>
</dbReference>
<dbReference type="PROSITE" id="PS01066">
    <property type="entry name" value="UPP_SYNTHASE"/>
    <property type="match status" value="1"/>
</dbReference>
<evidence type="ECO:0000256" key="3">
    <source>
        <dbReference type="RuleBase" id="RU363018"/>
    </source>
</evidence>
<dbReference type="CDD" id="cd00475">
    <property type="entry name" value="Cis_IPPS"/>
    <property type="match status" value="1"/>
</dbReference>
<dbReference type="GO" id="GO:0005783">
    <property type="term" value="C:endoplasmic reticulum"/>
    <property type="evidence" value="ECO:0007669"/>
    <property type="project" value="TreeGrafter"/>
</dbReference>
<evidence type="ECO:0000313" key="4">
    <source>
        <dbReference type="EMBL" id="VVT58780.1"/>
    </source>
</evidence>
<protein>
    <recommendedName>
        <fullName evidence="3">Alkyl transferase</fullName>
        <ecNumber evidence="3">2.5.1.-</ecNumber>
    </recommendedName>
</protein>
<proteinExistence type="inferred from homology"/>
<dbReference type="GO" id="GO:1904423">
    <property type="term" value="C:dehydrodolichyl diphosphate synthase complex"/>
    <property type="evidence" value="ECO:0007669"/>
    <property type="project" value="TreeGrafter"/>
</dbReference>
<sequence>MSFRRWVSAFPAYGFLQGFAREFLGNIVACGPVPQHIAFIMDGNRRFAQNNGLELGEGHVAGFESLSNILEILYNLGVYAVTVYAFSIENFNRPEHEIESLFNIIRSKLLLISEKDAIPHRYGVSVRFIGNRELIPEDIIVLIENLEDATKDMTRGILNIAFPYTSRDDMAQAIRNIVSDAETKDLDPTAIDEPLYERTMYTGQSPPLDIMVRTSGETRLSDYMIWQSCDNCSVEFIPTLWPDINSWDAFKIIFKWSYKMYKQK</sequence>
<accession>A0A5E8C6S9</accession>
<dbReference type="PANTHER" id="PTHR10291">
    <property type="entry name" value="DEHYDRODOLICHYL DIPHOSPHATE SYNTHASE FAMILY MEMBER"/>
    <property type="match status" value="1"/>
</dbReference>